<feature type="domain" description="Transposase IS110-like N-terminal" evidence="1">
    <location>
        <begin position="1"/>
        <end position="121"/>
    </location>
</feature>
<protein>
    <recommendedName>
        <fullName evidence="1">Transposase IS110-like N-terminal domain-containing protein</fullName>
    </recommendedName>
</protein>
<sequence>MCILAEGGEVVLEQRIRTQREQLGELLSKRPRARVLVEASTESEWVARCMEEMGHEVVVADPNFAPMYATRSRRVKTDKRDARSLAEACKLGAYRPAHRTSDAKRHMKAQLAVREALVRTRGGRFDSRRFHWK</sequence>
<accession>S9QFW2</accession>
<comment type="caution">
    <text evidence="2">The sequence shown here is derived from an EMBL/GenBank/DDBJ whole genome shotgun (WGS) entry which is preliminary data.</text>
</comment>
<dbReference type="AlphaFoldDB" id="S9QFW2"/>
<organism evidence="2 3">
    <name type="scientific">Cystobacter fuscus (strain ATCC 25194 / DSM 2262 / NBRC 100088 / M29)</name>
    <dbReference type="NCBI Taxonomy" id="1242864"/>
    <lineage>
        <taxon>Bacteria</taxon>
        <taxon>Pseudomonadati</taxon>
        <taxon>Myxococcota</taxon>
        <taxon>Myxococcia</taxon>
        <taxon>Myxococcales</taxon>
        <taxon>Cystobacterineae</taxon>
        <taxon>Archangiaceae</taxon>
        <taxon>Cystobacter</taxon>
    </lineage>
</organism>
<evidence type="ECO:0000259" key="1">
    <source>
        <dbReference type="Pfam" id="PF01548"/>
    </source>
</evidence>
<dbReference type="InterPro" id="IPR047650">
    <property type="entry name" value="Transpos_IS110"/>
</dbReference>
<dbReference type="PANTHER" id="PTHR33055:SF3">
    <property type="entry name" value="PUTATIVE TRANSPOSASE FOR IS117-RELATED"/>
    <property type="match status" value="1"/>
</dbReference>
<dbReference type="Proteomes" id="UP000011682">
    <property type="component" value="Unassembled WGS sequence"/>
</dbReference>
<dbReference type="InterPro" id="IPR002525">
    <property type="entry name" value="Transp_IS110-like_N"/>
</dbReference>
<dbReference type="PANTHER" id="PTHR33055">
    <property type="entry name" value="TRANSPOSASE FOR INSERTION SEQUENCE ELEMENT IS1111A"/>
    <property type="match status" value="1"/>
</dbReference>
<evidence type="ECO:0000313" key="2">
    <source>
        <dbReference type="EMBL" id="EPX60189.1"/>
    </source>
</evidence>
<dbReference type="GO" id="GO:0004803">
    <property type="term" value="F:transposase activity"/>
    <property type="evidence" value="ECO:0007669"/>
    <property type="project" value="InterPro"/>
</dbReference>
<name>S9QFW2_CYSF2</name>
<gene>
    <name evidence="2" type="ORF">D187_002275</name>
</gene>
<proteinExistence type="predicted"/>
<dbReference type="Pfam" id="PF01548">
    <property type="entry name" value="DEDD_Tnp_IS110"/>
    <property type="match status" value="1"/>
</dbReference>
<evidence type="ECO:0000313" key="3">
    <source>
        <dbReference type="Proteomes" id="UP000011682"/>
    </source>
</evidence>
<keyword evidence="3" id="KW-1185">Reference proteome</keyword>
<dbReference type="EMBL" id="ANAH02000014">
    <property type="protein sequence ID" value="EPX60189.1"/>
    <property type="molecule type" value="Genomic_DNA"/>
</dbReference>
<reference evidence="2" key="1">
    <citation type="submission" date="2013-05" db="EMBL/GenBank/DDBJ databases">
        <title>Genome assembly of Cystobacter fuscus DSM 2262.</title>
        <authorList>
            <person name="Sharma G."/>
            <person name="Khatri I."/>
            <person name="Kaur C."/>
            <person name="Mayilraj S."/>
            <person name="Subramanian S."/>
        </authorList>
    </citation>
    <scope>NUCLEOTIDE SEQUENCE [LARGE SCALE GENOMIC DNA]</scope>
    <source>
        <strain evidence="2">DSM 2262</strain>
    </source>
</reference>
<dbReference type="GO" id="GO:0006313">
    <property type="term" value="P:DNA transposition"/>
    <property type="evidence" value="ECO:0007669"/>
    <property type="project" value="InterPro"/>
</dbReference>
<dbReference type="GO" id="GO:0003677">
    <property type="term" value="F:DNA binding"/>
    <property type="evidence" value="ECO:0007669"/>
    <property type="project" value="InterPro"/>
</dbReference>